<dbReference type="AlphaFoldDB" id="W0VEZ0"/>
<dbReference type="RefSeq" id="WP_038497857.1">
    <property type="nucleotide sequence ID" value="NZ_BCTH01000020.1"/>
</dbReference>
<name>W0VEZ0_9BURK</name>
<dbReference type="eggNOG" id="ENOG5032QN2">
    <property type="taxonomic scope" value="Bacteria"/>
</dbReference>
<organism evidence="3 4">
    <name type="scientific">Janthinobacterium agaricidamnosum NBRC 102515 = DSM 9628</name>
    <dbReference type="NCBI Taxonomy" id="1349767"/>
    <lineage>
        <taxon>Bacteria</taxon>
        <taxon>Pseudomonadati</taxon>
        <taxon>Pseudomonadota</taxon>
        <taxon>Betaproteobacteria</taxon>
        <taxon>Burkholderiales</taxon>
        <taxon>Oxalobacteraceae</taxon>
        <taxon>Janthinobacterium</taxon>
    </lineage>
</organism>
<dbReference type="OrthoDB" id="8905517at2"/>
<dbReference type="Proteomes" id="UP000027604">
    <property type="component" value="Chromosome I"/>
</dbReference>
<dbReference type="Pfam" id="PF24316">
    <property type="entry name" value="Tli3"/>
    <property type="match status" value="1"/>
</dbReference>
<keyword evidence="4" id="KW-1185">Reference proteome</keyword>
<dbReference type="KEGG" id="jag:GJA_5417"/>
<reference evidence="3 4" key="1">
    <citation type="journal article" date="2015" name="Genome Announc.">
        <title>Genome Sequence of Mushroom Soft-Rot Pathogen Janthinobacterium agaricidamnosum.</title>
        <authorList>
            <person name="Graupner K."/>
            <person name="Lackner G."/>
            <person name="Hertweck C."/>
        </authorList>
    </citation>
    <scope>NUCLEOTIDE SEQUENCE [LARGE SCALE GENOMIC DNA]</scope>
    <source>
        <strain evidence="4">NBRC 102515 / DSM 9628</strain>
    </source>
</reference>
<feature type="domain" description="Tli3-like" evidence="2">
    <location>
        <begin position="31"/>
        <end position="135"/>
    </location>
</feature>
<evidence type="ECO:0000259" key="2">
    <source>
        <dbReference type="Pfam" id="PF24316"/>
    </source>
</evidence>
<evidence type="ECO:0000313" key="4">
    <source>
        <dbReference type="Proteomes" id="UP000027604"/>
    </source>
</evidence>
<protein>
    <submittedName>
        <fullName evidence="3">Putative lipoprotein</fullName>
    </submittedName>
</protein>
<accession>W0VEZ0</accession>
<keyword evidence="1" id="KW-0732">Signal</keyword>
<dbReference type="InterPro" id="IPR057562">
    <property type="entry name" value="Tli3-like_dom"/>
</dbReference>
<feature type="signal peptide" evidence="1">
    <location>
        <begin position="1"/>
        <end position="21"/>
    </location>
</feature>
<proteinExistence type="predicted"/>
<evidence type="ECO:0000256" key="1">
    <source>
        <dbReference type="SAM" id="SignalP"/>
    </source>
</evidence>
<keyword evidence="3" id="KW-0449">Lipoprotein</keyword>
<dbReference type="HOGENOM" id="CLU_1376540_0_0_4"/>
<sequence length="198" mass="21616">MTRTMSLVVFAALLAACTGQSAHVRYSGQVAAPQVAYRIDGNRYFEVVPLENMACARARLYYTDQARGIHTDVASWDRVSDGAFVIDAANDQYLVAPIIVSSSGCQTGDGASFTCTSRLPYSTDAGRTWKLHISRWTGGGDVYMARSEVYYAGARSSVQALTEGYEDKIWSEGVLSNFPKPTGQPIDTRFHCNSNGMK</sequence>
<evidence type="ECO:0000313" key="3">
    <source>
        <dbReference type="EMBL" id="CDG86013.1"/>
    </source>
</evidence>
<gene>
    <name evidence="3" type="ORF">GJA_5417</name>
</gene>
<dbReference type="EMBL" id="HG322949">
    <property type="protein sequence ID" value="CDG86013.1"/>
    <property type="molecule type" value="Genomic_DNA"/>
</dbReference>
<dbReference type="PROSITE" id="PS51257">
    <property type="entry name" value="PROKAR_LIPOPROTEIN"/>
    <property type="match status" value="1"/>
</dbReference>
<feature type="chain" id="PRO_5004797898" evidence="1">
    <location>
        <begin position="22"/>
        <end position="198"/>
    </location>
</feature>
<dbReference type="STRING" id="1349767.GJA_5417"/>